<evidence type="ECO:0000313" key="7">
    <source>
        <dbReference type="Proteomes" id="UP000178085"/>
    </source>
</evidence>
<dbReference type="PANTHER" id="PTHR11086">
    <property type="entry name" value="DEOXYCYTIDYLATE DEAMINASE-RELATED"/>
    <property type="match status" value="1"/>
</dbReference>
<dbReference type="AlphaFoldDB" id="A0A1F4NQT0"/>
<name>A0A1F4NQT0_UNCK3</name>
<dbReference type="Pfam" id="PF00383">
    <property type="entry name" value="dCMP_cyt_deam_1"/>
    <property type="match status" value="1"/>
</dbReference>
<keyword evidence="4" id="KW-0862">Zinc</keyword>
<dbReference type="GO" id="GO:0008270">
    <property type="term" value="F:zinc ion binding"/>
    <property type="evidence" value="ECO:0007669"/>
    <property type="project" value="InterPro"/>
</dbReference>
<feature type="domain" description="CMP/dCMP-type deaminase" evidence="5">
    <location>
        <begin position="110"/>
        <end position="246"/>
    </location>
</feature>
<comment type="similarity">
    <text evidence="1">Belongs to the cytidine and deoxycytidylate deaminase family.</text>
</comment>
<evidence type="ECO:0000313" key="6">
    <source>
        <dbReference type="EMBL" id="OGB73771.1"/>
    </source>
</evidence>
<dbReference type="GO" id="GO:0005737">
    <property type="term" value="C:cytoplasm"/>
    <property type="evidence" value="ECO:0007669"/>
    <property type="project" value="TreeGrafter"/>
</dbReference>
<dbReference type="EMBL" id="METD01000001">
    <property type="protein sequence ID" value="OGB73771.1"/>
    <property type="molecule type" value="Genomic_DNA"/>
</dbReference>
<evidence type="ECO:0000256" key="3">
    <source>
        <dbReference type="ARBA" id="ARBA00022801"/>
    </source>
</evidence>
<dbReference type="InterPro" id="IPR016193">
    <property type="entry name" value="Cytidine_deaminase-like"/>
</dbReference>
<dbReference type="PROSITE" id="PS51747">
    <property type="entry name" value="CYT_DCMP_DEAMINASES_2"/>
    <property type="match status" value="1"/>
</dbReference>
<keyword evidence="2" id="KW-0479">Metal-binding</keyword>
<organism evidence="6 7">
    <name type="scientific">candidate division Kazan bacterium RIFCSPLOWO2_01_FULL_45_19</name>
    <dbReference type="NCBI Taxonomy" id="1798538"/>
    <lineage>
        <taxon>Bacteria</taxon>
        <taxon>Bacteria division Kazan-3B-28</taxon>
    </lineage>
</organism>
<sequence length="266" mass="29584">MDELCIIGSDIIQDFPLIQREIRAIAPEDMHAIIDGLQLFKSVRVINKTELNNLRPVKVLLANETISRELAKQYFSNITVEYLPVFLRWDEQTVPSQKPVQYDAVISEADFDNQIMELAKDASQQSPDWFRQVGAVLVKNGQIIATHHNLRLPSPQAAYAEGDPRNYVPLGTSTHLHNGLHAEQYVIAEAAQKGISLENASLYVTTFPCPDCSAIIAHSGIKKLFFTSGYAMLDGQTTLKQHGVKLIWVKPVTADEKTASSVDEAV</sequence>
<dbReference type="GO" id="GO:0004132">
    <property type="term" value="F:dCMP deaminase activity"/>
    <property type="evidence" value="ECO:0007669"/>
    <property type="project" value="TreeGrafter"/>
</dbReference>
<protein>
    <recommendedName>
        <fullName evidence="5">CMP/dCMP-type deaminase domain-containing protein</fullName>
    </recommendedName>
</protein>
<accession>A0A1F4NQT0</accession>
<gene>
    <name evidence="6" type="ORF">A3K51_03005</name>
</gene>
<comment type="caution">
    <text evidence="6">The sequence shown here is derived from an EMBL/GenBank/DDBJ whole genome shotgun (WGS) entry which is preliminary data.</text>
</comment>
<evidence type="ECO:0000259" key="5">
    <source>
        <dbReference type="PROSITE" id="PS51747"/>
    </source>
</evidence>
<dbReference type="Proteomes" id="UP000178085">
    <property type="component" value="Unassembled WGS sequence"/>
</dbReference>
<evidence type="ECO:0000256" key="2">
    <source>
        <dbReference type="ARBA" id="ARBA00022723"/>
    </source>
</evidence>
<dbReference type="InterPro" id="IPR016192">
    <property type="entry name" value="APOBEC/CMP_deaminase_Zn-bd"/>
</dbReference>
<dbReference type="PROSITE" id="PS00903">
    <property type="entry name" value="CYT_DCMP_DEAMINASES_1"/>
    <property type="match status" value="1"/>
</dbReference>
<proteinExistence type="inferred from homology"/>
<dbReference type="Gene3D" id="3.40.140.10">
    <property type="entry name" value="Cytidine Deaminase, domain 2"/>
    <property type="match status" value="1"/>
</dbReference>
<dbReference type="SUPFAM" id="SSF53927">
    <property type="entry name" value="Cytidine deaminase-like"/>
    <property type="match status" value="1"/>
</dbReference>
<evidence type="ECO:0000256" key="1">
    <source>
        <dbReference type="ARBA" id="ARBA00006576"/>
    </source>
</evidence>
<dbReference type="InterPro" id="IPR015517">
    <property type="entry name" value="dCMP_deaminase-rel"/>
</dbReference>
<dbReference type="InterPro" id="IPR002125">
    <property type="entry name" value="CMP_dCMP_dom"/>
</dbReference>
<reference evidence="6 7" key="1">
    <citation type="journal article" date="2016" name="Nat. Commun.">
        <title>Thousands of microbial genomes shed light on interconnected biogeochemical processes in an aquifer system.</title>
        <authorList>
            <person name="Anantharaman K."/>
            <person name="Brown C.T."/>
            <person name="Hug L.A."/>
            <person name="Sharon I."/>
            <person name="Castelle C.J."/>
            <person name="Probst A.J."/>
            <person name="Thomas B.C."/>
            <person name="Singh A."/>
            <person name="Wilkins M.J."/>
            <person name="Karaoz U."/>
            <person name="Brodie E.L."/>
            <person name="Williams K.H."/>
            <person name="Hubbard S.S."/>
            <person name="Banfield J.F."/>
        </authorList>
    </citation>
    <scope>NUCLEOTIDE SEQUENCE [LARGE SCALE GENOMIC DNA]</scope>
</reference>
<keyword evidence="3" id="KW-0378">Hydrolase</keyword>
<dbReference type="PANTHER" id="PTHR11086:SF18">
    <property type="entry name" value="DEOXYCYTIDYLATE DEAMINASE"/>
    <property type="match status" value="1"/>
</dbReference>
<evidence type="ECO:0000256" key="4">
    <source>
        <dbReference type="ARBA" id="ARBA00022833"/>
    </source>
</evidence>